<dbReference type="Proteomes" id="UP000272025">
    <property type="component" value="Unassembled WGS sequence"/>
</dbReference>
<dbReference type="PROSITE" id="PS00478">
    <property type="entry name" value="LIM_DOMAIN_1"/>
    <property type="match status" value="1"/>
</dbReference>
<organism evidence="6 7">
    <name type="scientific">Sodiomyces alkalinus (strain CBS 110278 / VKM F-3762 / F11)</name>
    <name type="common">Alkaliphilic filamentous fungus</name>
    <dbReference type="NCBI Taxonomy" id="1314773"/>
    <lineage>
        <taxon>Eukaryota</taxon>
        <taxon>Fungi</taxon>
        <taxon>Dikarya</taxon>
        <taxon>Ascomycota</taxon>
        <taxon>Pezizomycotina</taxon>
        <taxon>Sordariomycetes</taxon>
        <taxon>Hypocreomycetidae</taxon>
        <taxon>Glomerellales</taxon>
        <taxon>Plectosphaerellaceae</taxon>
        <taxon>Sodiomyces</taxon>
    </lineage>
</organism>
<name>A0A3N2Q383_SODAK</name>
<dbReference type="RefSeq" id="XP_028469025.1">
    <property type="nucleotide sequence ID" value="XM_028606582.1"/>
</dbReference>
<dbReference type="Gene3D" id="2.10.110.10">
    <property type="entry name" value="Cysteine Rich Protein"/>
    <property type="match status" value="2"/>
</dbReference>
<evidence type="ECO:0000313" key="7">
    <source>
        <dbReference type="Proteomes" id="UP000272025"/>
    </source>
</evidence>
<dbReference type="GeneID" id="39575060"/>
<dbReference type="PANTHER" id="PTHR24216">
    <property type="entry name" value="PAXILLIN-RELATED"/>
    <property type="match status" value="1"/>
</dbReference>
<feature type="region of interest" description="Disordered" evidence="4">
    <location>
        <begin position="1"/>
        <end position="160"/>
    </location>
</feature>
<evidence type="ECO:0000256" key="3">
    <source>
        <dbReference type="PROSITE-ProRule" id="PRU00125"/>
    </source>
</evidence>
<dbReference type="STRING" id="1314773.A0A3N2Q383"/>
<feature type="compositionally biased region" description="Low complexity" evidence="4">
    <location>
        <begin position="301"/>
        <end position="319"/>
    </location>
</feature>
<feature type="region of interest" description="Disordered" evidence="4">
    <location>
        <begin position="551"/>
        <end position="644"/>
    </location>
</feature>
<dbReference type="GO" id="GO:0046872">
    <property type="term" value="F:metal ion binding"/>
    <property type="evidence" value="ECO:0007669"/>
    <property type="project" value="UniProtKB-KW"/>
</dbReference>
<feature type="domain" description="LIM zinc-binding" evidence="5">
    <location>
        <begin position="494"/>
        <end position="552"/>
    </location>
</feature>
<dbReference type="SUPFAM" id="SSF57716">
    <property type="entry name" value="Glucocorticoid receptor-like (DNA-binding domain)"/>
    <property type="match status" value="1"/>
</dbReference>
<feature type="compositionally biased region" description="Polar residues" evidence="4">
    <location>
        <begin position="285"/>
        <end position="300"/>
    </location>
</feature>
<keyword evidence="3" id="KW-0440">LIM domain</keyword>
<dbReference type="FunFam" id="2.10.110.10:FF:000105">
    <property type="entry name" value="Similar to LIM domain-containing protein"/>
    <property type="match status" value="1"/>
</dbReference>
<dbReference type="CDD" id="cd08368">
    <property type="entry name" value="LIM"/>
    <property type="match status" value="1"/>
</dbReference>
<keyword evidence="2 3" id="KW-0862">Zinc</keyword>
<evidence type="ECO:0000256" key="4">
    <source>
        <dbReference type="SAM" id="MobiDB-lite"/>
    </source>
</evidence>
<dbReference type="EMBL" id="ML119052">
    <property type="protein sequence ID" value="ROT41219.1"/>
    <property type="molecule type" value="Genomic_DNA"/>
</dbReference>
<evidence type="ECO:0000256" key="2">
    <source>
        <dbReference type="ARBA" id="ARBA00022833"/>
    </source>
</evidence>
<reference evidence="6 7" key="1">
    <citation type="journal article" date="2018" name="Mol. Ecol.">
        <title>The obligate alkalophilic soda-lake fungus Sodiomyces alkalinus has shifted to a protein diet.</title>
        <authorList>
            <person name="Grum-Grzhimaylo A.A."/>
            <person name="Falkoski D.L."/>
            <person name="van den Heuvel J."/>
            <person name="Valero-Jimenez C.A."/>
            <person name="Min B."/>
            <person name="Choi I.G."/>
            <person name="Lipzen A."/>
            <person name="Daum C.G."/>
            <person name="Aanen D.K."/>
            <person name="Tsang A."/>
            <person name="Henrissat B."/>
            <person name="Bilanenko E.N."/>
            <person name="de Vries R.P."/>
            <person name="van Kan J.A.L."/>
            <person name="Grigoriev I.V."/>
            <person name="Debets A.J.M."/>
        </authorList>
    </citation>
    <scope>NUCLEOTIDE SEQUENCE [LARGE SCALE GENOMIC DNA]</scope>
    <source>
        <strain evidence="6 7">F11</strain>
    </source>
</reference>
<dbReference type="InterPro" id="IPR001781">
    <property type="entry name" value="Znf_LIM"/>
</dbReference>
<feature type="domain" description="LIM zinc-binding" evidence="5">
    <location>
        <begin position="430"/>
        <end position="493"/>
    </location>
</feature>
<evidence type="ECO:0000256" key="1">
    <source>
        <dbReference type="ARBA" id="ARBA00022723"/>
    </source>
</evidence>
<dbReference type="OrthoDB" id="1112565at2759"/>
<evidence type="ECO:0000259" key="5">
    <source>
        <dbReference type="PROSITE" id="PS50023"/>
    </source>
</evidence>
<accession>A0A3N2Q383</accession>
<feature type="compositionally biased region" description="Polar residues" evidence="4">
    <location>
        <begin position="236"/>
        <end position="249"/>
    </location>
</feature>
<dbReference type="PANTHER" id="PTHR24216:SF65">
    <property type="entry name" value="PAXILLIN-LIKE PROTEIN 1"/>
    <property type="match status" value="1"/>
</dbReference>
<evidence type="ECO:0000313" key="6">
    <source>
        <dbReference type="EMBL" id="ROT41219.1"/>
    </source>
</evidence>
<protein>
    <recommendedName>
        <fullName evidence="5">LIM zinc-binding domain-containing protein</fullName>
    </recommendedName>
</protein>
<dbReference type="GO" id="GO:0030695">
    <property type="term" value="F:GTPase regulator activity"/>
    <property type="evidence" value="ECO:0007669"/>
    <property type="project" value="UniProtKB-ARBA"/>
</dbReference>
<dbReference type="CDD" id="cd09397">
    <property type="entry name" value="LIM1_UF1"/>
    <property type="match status" value="1"/>
</dbReference>
<feature type="compositionally biased region" description="Gly residues" evidence="4">
    <location>
        <begin position="600"/>
        <end position="618"/>
    </location>
</feature>
<gene>
    <name evidence="6" type="ORF">SODALDRAFT_114642</name>
</gene>
<dbReference type="Pfam" id="PF00412">
    <property type="entry name" value="LIM"/>
    <property type="match status" value="2"/>
</dbReference>
<feature type="region of interest" description="Disordered" evidence="4">
    <location>
        <begin position="173"/>
        <end position="428"/>
    </location>
</feature>
<keyword evidence="7" id="KW-1185">Reference proteome</keyword>
<dbReference type="PROSITE" id="PS50023">
    <property type="entry name" value="LIM_DOMAIN_2"/>
    <property type="match status" value="2"/>
</dbReference>
<sequence length="657" mass="69725">MLTAKEDHPSVTNGQMTPMSNATGSHAVSPRTPAPYRSDDYFPPQIGPDHSSTYSPHAGKRPGGYGGFGDPSIAETPPATAASGPNKAPGQGSLLQRMNTITPGPFEAEPKPAMSPLHNAFPPRDESTPRENVTLEIPKTSPRAIEPPDDAFVPPAKPLAASPSPITDGFAFLGNNHTGIAPPKVPRKNGYGGFGPPTQSPDDYEPRPFGAIRSGTFPRPNDRMGPPVRTPVRTPSAPTTRPESLQQRPDTSRMPPPRTSLLRPATAGRDGPSINLADEFGSANPYHSPSDSASSGYSTFSRPRGSSSESSSQSSPQKSQSRRKPSDTSNFDQLMNDLETSMSNMGSARNDDVSPPPPLARPVDSWSPNAVPRPPLPAVSPMSSPDLESPPSPPRNVRPLAPSSPQTKAAPGVSDKHQHPHDPAVQSARGSCKACGEAIKGKSISSADGRLTGRYHKACFVCTTCREPFSSAEFYVLDDKPYCEVHYHKLNGSLCGSCGRGIEGQYLEDEETIKYHVGCFRCGDCGVPLSNGYFDVDGKAFCEKDAWRRMHQPPHPQPRMADGLGPFGPESGPGRPMNRSPAPPHGAYTGRPGPRPPMGPGVGLPMGRGRGGPPGMGGPRPAVGLPRGQRVAPGTNLAPNLAPMPRMNKRMTRLGMM</sequence>
<feature type="compositionally biased region" description="Polar residues" evidence="4">
    <location>
        <begin position="93"/>
        <end position="102"/>
    </location>
</feature>
<dbReference type="AlphaFoldDB" id="A0A3N2Q383"/>
<feature type="compositionally biased region" description="Polar residues" evidence="4">
    <location>
        <begin position="327"/>
        <end position="347"/>
    </location>
</feature>
<keyword evidence="1 3" id="KW-0479">Metal-binding</keyword>
<feature type="compositionally biased region" description="Polar residues" evidence="4">
    <location>
        <begin position="10"/>
        <end position="26"/>
    </location>
</feature>
<dbReference type="SMART" id="SM00132">
    <property type="entry name" value="LIM"/>
    <property type="match status" value="2"/>
</dbReference>
<proteinExistence type="predicted"/>